<dbReference type="InParanoid" id="A0A0J6WZI2"/>
<comment type="caution">
    <text evidence="1">The sequence shown here is derived from an EMBL/GenBank/DDBJ whole genome shotgun (WGS) entry which is preliminary data.</text>
</comment>
<organism evidence="1 2">
    <name type="scientific">Megasphaera cerevisiae DSM 20462</name>
    <dbReference type="NCBI Taxonomy" id="1122219"/>
    <lineage>
        <taxon>Bacteria</taxon>
        <taxon>Bacillati</taxon>
        <taxon>Bacillota</taxon>
        <taxon>Negativicutes</taxon>
        <taxon>Veillonellales</taxon>
        <taxon>Veillonellaceae</taxon>
        <taxon>Megasphaera</taxon>
    </lineage>
</organism>
<protein>
    <recommendedName>
        <fullName evidence="3">CobQ/CobB/MinD/ParA nucleotide binding domain-containing protein</fullName>
    </recommendedName>
</protein>
<gene>
    <name evidence="1" type="ORF">AB840_03565</name>
</gene>
<reference evidence="1 2" key="1">
    <citation type="submission" date="2015-06" db="EMBL/GenBank/DDBJ databases">
        <title>Draft genome sequence of beer spoilage bacterium Megasphaera cerevisiae type strain 20462.</title>
        <authorList>
            <person name="Kutumbaka K."/>
            <person name="Pasmowitz J."/>
            <person name="Mategko J."/>
            <person name="Reyes D."/>
            <person name="Friedrich A."/>
            <person name="Han S."/>
            <person name="Martens-Habbena W."/>
            <person name="Neal-McKinney J."/>
            <person name="Janagama H.K."/>
            <person name="Nadala C."/>
            <person name="Samadpour M."/>
        </authorList>
    </citation>
    <scope>NUCLEOTIDE SEQUENCE [LARGE SCALE GENOMIC DNA]</scope>
    <source>
        <strain evidence="1 2">DSM 20462</strain>
    </source>
</reference>
<dbReference type="InterPro" id="IPR027417">
    <property type="entry name" value="P-loop_NTPase"/>
</dbReference>
<dbReference type="OrthoDB" id="9779501at2"/>
<dbReference type="RefSeq" id="WP_048513454.1">
    <property type="nucleotide sequence ID" value="NZ_FUXD01000005.1"/>
</dbReference>
<dbReference type="AlphaFoldDB" id="A0A0J6WZI2"/>
<dbReference type="Proteomes" id="UP000036503">
    <property type="component" value="Unassembled WGS sequence"/>
</dbReference>
<evidence type="ECO:0008006" key="3">
    <source>
        <dbReference type="Google" id="ProtNLM"/>
    </source>
</evidence>
<accession>A0A0J6WZI2</accession>
<evidence type="ECO:0000313" key="2">
    <source>
        <dbReference type="Proteomes" id="UP000036503"/>
    </source>
</evidence>
<keyword evidence="2" id="KW-1185">Reference proteome</keyword>
<proteinExistence type="predicted"/>
<dbReference type="SUPFAM" id="SSF52540">
    <property type="entry name" value="P-loop containing nucleoside triphosphate hydrolases"/>
    <property type="match status" value="1"/>
</dbReference>
<name>A0A0J6WZI2_9FIRM</name>
<dbReference type="EMBL" id="LEKT01000007">
    <property type="protein sequence ID" value="KMO87297.1"/>
    <property type="molecule type" value="Genomic_DNA"/>
</dbReference>
<dbReference type="PATRIC" id="fig|1122219.3.peg.2809"/>
<dbReference type="Gene3D" id="3.40.50.300">
    <property type="entry name" value="P-loop containing nucleotide triphosphate hydrolases"/>
    <property type="match status" value="1"/>
</dbReference>
<sequence length="225" mass="24770">MSSWVDISRLTVIVGHFGSGKTEIAVNMAMALADLGHAFAVADLDIVDPYFRSRECKSIIEERGGRLIASSQANMDADMPSMPPDVFALFDTPELYGILDIGGDPAGARVLARYRHQLQQNSARVLCVVNGNRPLSDTPEKAVQYIRDIERASGMNIDGLINNTHCCYLTELEDIRSGAQLAEQVSVLTGIPVVCHAVPRKLAEQASDFVYPVFPMNLYMKKPWE</sequence>
<dbReference type="STRING" id="39029.BSR42_01655"/>
<evidence type="ECO:0000313" key="1">
    <source>
        <dbReference type="EMBL" id="KMO87297.1"/>
    </source>
</evidence>